<feature type="domain" description="NAC" evidence="6">
    <location>
        <begin position="13"/>
        <end position="209"/>
    </location>
</feature>
<gene>
    <name evidence="7" type="ORF">PVAP13_8KG330800</name>
</gene>
<dbReference type="InterPro" id="IPR003441">
    <property type="entry name" value="NAC-dom"/>
</dbReference>
<keyword evidence="4" id="KW-0539">Nucleus</keyword>
<feature type="region of interest" description="Disordered" evidence="5">
    <location>
        <begin position="240"/>
        <end position="277"/>
    </location>
</feature>
<dbReference type="Pfam" id="PF02365">
    <property type="entry name" value="NAM"/>
    <property type="match status" value="1"/>
</dbReference>
<keyword evidence="8" id="KW-1185">Reference proteome</keyword>
<evidence type="ECO:0000313" key="7">
    <source>
        <dbReference type="EMBL" id="KAG2562187.1"/>
    </source>
</evidence>
<dbReference type="AlphaFoldDB" id="A0A8T0PIP8"/>
<evidence type="ECO:0000256" key="3">
    <source>
        <dbReference type="ARBA" id="ARBA00023163"/>
    </source>
</evidence>
<evidence type="ECO:0000256" key="2">
    <source>
        <dbReference type="ARBA" id="ARBA00023125"/>
    </source>
</evidence>
<keyword evidence="3" id="KW-0804">Transcription</keyword>
<name>A0A8T0PIP8_PANVG</name>
<dbReference type="Proteomes" id="UP000823388">
    <property type="component" value="Chromosome 8K"/>
</dbReference>
<protein>
    <recommendedName>
        <fullName evidence="6">NAC domain-containing protein</fullName>
    </recommendedName>
</protein>
<sequence length="277" mass="30611">MAASMISAAPILLEPGFKFRPTDEDVVVHYLRPRAMNEPLPSGCIVDVDILSHNPWELVPEGSVEKYYFSRRVPRWPLGNRRKRTAGDGHWKASGKDVPIFSKGINGRVPMMVGLKKTMVFYRGKAPFGENTEWVMEEYRLAEAGLMPSHVMRPREGRNLGKCGCAAAVIAKKNDELSEALRNAIASLKKVPVMVKPDDSWVVCHIYRKKKKCAMPRVFAQTYNIAGGGQVPFFDFIGQGNPERAASSSSLTGPPIEKENDDTDGSTNEKACSGEGK</sequence>
<reference evidence="7 8" key="1">
    <citation type="submission" date="2020-05" db="EMBL/GenBank/DDBJ databases">
        <title>WGS assembly of Panicum virgatum.</title>
        <authorList>
            <person name="Lovell J.T."/>
            <person name="Jenkins J."/>
            <person name="Shu S."/>
            <person name="Juenger T.E."/>
            <person name="Schmutz J."/>
        </authorList>
    </citation>
    <scope>NUCLEOTIDE SEQUENCE [LARGE SCALE GENOMIC DNA]</scope>
    <source>
        <strain evidence="8">cv. AP13</strain>
    </source>
</reference>
<dbReference type="PROSITE" id="PS51005">
    <property type="entry name" value="NAC"/>
    <property type="match status" value="1"/>
</dbReference>
<dbReference type="GO" id="GO:0003677">
    <property type="term" value="F:DNA binding"/>
    <property type="evidence" value="ECO:0007669"/>
    <property type="project" value="UniProtKB-KW"/>
</dbReference>
<evidence type="ECO:0000256" key="5">
    <source>
        <dbReference type="SAM" id="MobiDB-lite"/>
    </source>
</evidence>
<dbReference type="PANTHER" id="PTHR31719">
    <property type="entry name" value="NAC TRANSCRIPTION FACTOR 56"/>
    <property type="match status" value="1"/>
</dbReference>
<comment type="caution">
    <text evidence="7">The sequence shown here is derived from an EMBL/GenBank/DDBJ whole genome shotgun (WGS) entry which is preliminary data.</text>
</comment>
<dbReference type="EMBL" id="CM029051">
    <property type="protein sequence ID" value="KAG2562187.1"/>
    <property type="molecule type" value="Genomic_DNA"/>
</dbReference>
<dbReference type="InterPro" id="IPR036093">
    <property type="entry name" value="NAC_dom_sf"/>
</dbReference>
<evidence type="ECO:0000256" key="1">
    <source>
        <dbReference type="ARBA" id="ARBA00023015"/>
    </source>
</evidence>
<keyword evidence="2" id="KW-0238">DNA-binding</keyword>
<organism evidence="7 8">
    <name type="scientific">Panicum virgatum</name>
    <name type="common">Blackwell switchgrass</name>
    <dbReference type="NCBI Taxonomy" id="38727"/>
    <lineage>
        <taxon>Eukaryota</taxon>
        <taxon>Viridiplantae</taxon>
        <taxon>Streptophyta</taxon>
        <taxon>Embryophyta</taxon>
        <taxon>Tracheophyta</taxon>
        <taxon>Spermatophyta</taxon>
        <taxon>Magnoliopsida</taxon>
        <taxon>Liliopsida</taxon>
        <taxon>Poales</taxon>
        <taxon>Poaceae</taxon>
        <taxon>PACMAD clade</taxon>
        <taxon>Panicoideae</taxon>
        <taxon>Panicodae</taxon>
        <taxon>Paniceae</taxon>
        <taxon>Panicinae</taxon>
        <taxon>Panicum</taxon>
        <taxon>Panicum sect. Hiantes</taxon>
    </lineage>
</organism>
<evidence type="ECO:0000313" key="8">
    <source>
        <dbReference type="Proteomes" id="UP000823388"/>
    </source>
</evidence>
<proteinExistence type="predicted"/>
<dbReference type="SUPFAM" id="SSF101941">
    <property type="entry name" value="NAC domain"/>
    <property type="match status" value="1"/>
</dbReference>
<accession>A0A8T0PIP8</accession>
<dbReference type="Gene3D" id="2.170.150.80">
    <property type="entry name" value="NAC domain"/>
    <property type="match status" value="1"/>
</dbReference>
<evidence type="ECO:0000256" key="4">
    <source>
        <dbReference type="ARBA" id="ARBA00023242"/>
    </source>
</evidence>
<dbReference type="OrthoDB" id="597906at2759"/>
<dbReference type="GO" id="GO:0048731">
    <property type="term" value="P:system development"/>
    <property type="evidence" value="ECO:0007669"/>
    <property type="project" value="TreeGrafter"/>
</dbReference>
<dbReference type="PANTHER" id="PTHR31719:SF177">
    <property type="entry name" value="OS11G0512600 PROTEIN"/>
    <property type="match status" value="1"/>
</dbReference>
<dbReference type="GO" id="GO:0006355">
    <property type="term" value="P:regulation of DNA-templated transcription"/>
    <property type="evidence" value="ECO:0007669"/>
    <property type="project" value="InterPro"/>
</dbReference>
<keyword evidence="1" id="KW-0805">Transcription regulation</keyword>
<evidence type="ECO:0000259" key="6">
    <source>
        <dbReference type="PROSITE" id="PS51005"/>
    </source>
</evidence>